<proteinExistence type="predicted"/>
<organism evidence="2 3">
    <name type="scientific">Caenorhabditis tropicalis</name>
    <dbReference type="NCBI Taxonomy" id="1561998"/>
    <lineage>
        <taxon>Eukaryota</taxon>
        <taxon>Metazoa</taxon>
        <taxon>Ecdysozoa</taxon>
        <taxon>Nematoda</taxon>
        <taxon>Chromadorea</taxon>
        <taxon>Rhabditida</taxon>
        <taxon>Rhabditina</taxon>
        <taxon>Rhabditomorpha</taxon>
        <taxon>Rhabditoidea</taxon>
        <taxon>Rhabditidae</taxon>
        <taxon>Peloderinae</taxon>
        <taxon>Caenorhabditis</taxon>
    </lineage>
</organism>
<dbReference type="Proteomes" id="UP000095282">
    <property type="component" value="Unplaced"/>
</dbReference>
<dbReference type="AlphaFoldDB" id="A0A1I7TSP8"/>
<accession>A0A1I7TSP8</accession>
<keyword evidence="2" id="KW-1185">Reference proteome</keyword>
<keyword evidence="1" id="KW-0175">Coiled coil</keyword>
<evidence type="ECO:0000313" key="2">
    <source>
        <dbReference type="Proteomes" id="UP000095282"/>
    </source>
</evidence>
<evidence type="ECO:0000256" key="1">
    <source>
        <dbReference type="SAM" id="Coils"/>
    </source>
</evidence>
<feature type="coiled-coil region" evidence="1">
    <location>
        <begin position="16"/>
        <end position="50"/>
    </location>
</feature>
<evidence type="ECO:0000313" key="3">
    <source>
        <dbReference type="WBParaSite" id="Csp11.Scaffold629.g11385.t1"/>
    </source>
</evidence>
<name>A0A1I7TSP8_9PELO</name>
<dbReference type="eggNOG" id="ENOG502TKGM">
    <property type="taxonomic scope" value="Eukaryota"/>
</dbReference>
<dbReference type="WBParaSite" id="Csp11.Scaffold629.g11385.t1">
    <property type="protein sequence ID" value="Csp11.Scaffold629.g11385.t1"/>
    <property type="gene ID" value="Csp11.Scaffold629.g11385"/>
</dbReference>
<protein>
    <submittedName>
        <fullName evidence="3">Kinectin</fullName>
    </submittedName>
</protein>
<reference evidence="3" key="1">
    <citation type="submission" date="2016-11" db="UniProtKB">
        <authorList>
            <consortium name="WormBaseParasite"/>
        </authorList>
    </citation>
    <scope>IDENTIFICATION</scope>
</reference>
<sequence length="87" mass="10327">MERIQEEHRTVMQWEQKVMQQTIDKLSVQLEEKNKQIVHLEERIKGEKGMIRILKKVIDESKVVNEFQGMSKTVCFRIDTSSILLVL</sequence>